<evidence type="ECO:0000256" key="1">
    <source>
        <dbReference type="SAM" id="Phobius"/>
    </source>
</evidence>
<comment type="caution">
    <text evidence="2">The sequence shown here is derived from an EMBL/GenBank/DDBJ whole genome shotgun (WGS) entry which is preliminary data.</text>
</comment>
<accession>A0A3R7KLL5</accession>
<sequence>CWVGSGNLAVGVACELVGLGGVLGAGRTEPNCDRPIVHPSLFRSGSHMASSGGIFYFIIFYFFCFHDIFGESFGRFAEGITTFNDSNGRGRLCDYVVAGYNNAAGVRPSPPRWVNLHGRRTPLLRLPGRMLVVLYNCCGKRRNAHTKCFSLWKAMRGS</sequence>
<dbReference type="Proteomes" id="UP000283634">
    <property type="component" value="Unassembled WGS sequence"/>
</dbReference>
<dbReference type="EMBL" id="MKGL01000627">
    <property type="protein sequence ID" value="RNE96907.1"/>
    <property type="molecule type" value="Genomic_DNA"/>
</dbReference>
<keyword evidence="1" id="KW-0812">Transmembrane</keyword>
<name>A0A3R7KLL5_TRYRA</name>
<organism evidence="2 3">
    <name type="scientific">Trypanosoma rangeli</name>
    <dbReference type="NCBI Taxonomy" id="5698"/>
    <lineage>
        <taxon>Eukaryota</taxon>
        <taxon>Discoba</taxon>
        <taxon>Euglenozoa</taxon>
        <taxon>Kinetoplastea</taxon>
        <taxon>Metakinetoplastina</taxon>
        <taxon>Trypanosomatida</taxon>
        <taxon>Trypanosomatidae</taxon>
        <taxon>Trypanosoma</taxon>
        <taxon>Herpetosoma</taxon>
    </lineage>
</organism>
<feature type="non-terminal residue" evidence="2">
    <location>
        <position position="1"/>
    </location>
</feature>
<keyword evidence="3" id="KW-1185">Reference proteome</keyword>
<feature type="transmembrane region" description="Helical" evidence="1">
    <location>
        <begin position="48"/>
        <end position="65"/>
    </location>
</feature>
<keyword evidence="1" id="KW-1133">Transmembrane helix</keyword>
<evidence type="ECO:0000313" key="3">
    <source>
        <dbReference type="Proteomes" id="UP000283634"/>
    </source>
</evidence>
<dbReference type="RefSeq" id="XP_029233885.1">
    <property type="nucleotide sequence ID" value="XM_029386495.1"/>
</dbReference>
<protein>
    <submittedName>
        <fullName evidence="2">Uncharacterized protein</fullName>
    </submittedName>
</protein>
<reference evidence="2 3" key="1">
    <citation type="journal article" date="2018" name="BMC Genomics">
        <title>Genomic comparison of Trypanosoma conorhini and Trypanosoma rangeli to Trypanosoma cruzi strains of high and low virulence.</title>
        <authorList>
            <person name="Bradwell K.R."/>
            <person name="Koparde V.N."/>
            <person name="Matveyev A.V."/>
            <person name="Serrano M.G."/>
            <person name="Alves J.M."/>
            <person name="Parikh H."/>
            <person name="Huang B."/>
            <person name="Lee V."/>
            <person name="Espinosa-Alvarez O."/>
            <person name="Ortiz P.A."/>
            <person name="Costa-Martins A.G."/>
            <person name="Teixeira M.M."/>
            <person name="Buck G.A."/>
        </authorList>
    </citation>
    <scope>NUCLEOTIDE SEQUENCE [LARGE SCALE GENOMIC DNA]</scope>
    <source>
        <strain evidence="2 3">AM80</strain>
    </source>
</reference>
<proteinExistence type="predicted"/>
<dbReference type="GeneID" id="40333768"/>
<keyword evidence="1" id="KW-0472">Membrane</keyword>
<gene>
    <name evidence="2" type="ORF">TraAM80_09835</name>
</gene>
<dbReference type="AlphaFoldDB" id="A0A3R7KLL5"/>
<evidence type="ECO:0000313" key="2">
    <source>
        <dbReference type="EMBL" id="RNE96907.1"/>
    </source>
</evidence>